<accession>A0A7X5X7R1</accession>
<proteinExistence type="predicted"/>
<name>A0A7X5X7R1_STRMQ</name>
<organism evidence="1 2">
    <name type="scientific">Streptomyces malaysiensis</name>
    <dbReference type="NCBI Taxonomy" id="92644"/>
    <lineage>
        <taxon>Bacteria</taxon>
        <taxon>Bacillati</taxon>
        <taxon>Actinomycetota</taxon>
        <taxon>Actinomycetes</taxon>
        <taxon>Kitasatosporales</taxon>
        <taxon>Streptomycetaceae</taxon>
        <taxon>Streptomyces</taxon>
        <taxon>Streptomyces violaceusniger group</taxon>
    </lineage>
</organism>
<dbReference type="EMBL" id="JAALLH010000001">
    <property type="protein sequence ID" value="NIY66956.1"/>
    <property type="molecule type" value="Genomic_DNA"/>
</dbReference>
<dbReference type="RefSeq" id="WP_167502482.1">
    <property type="nucleotide sequence ID" value="NZ_JAALLH010000001.1"/>
</dbReference>
<dbReference type="Proteomes" id="UP000536624">
    <property type="component" value="Unassembled WGS sequence"/>
</dbReference>
<evidence type="ECO:0000313" key="2">
    <source>
        <dbReference type="Proteomes" id="UP000536624"/>
    </source>
</evidence>
<protein>
    <submittedName>
        <fullName evidence="1">Uncharacterized protein</fullName>
    </submittedName>
</protein>
<evidence type="ECO:0000313" key="1">
    <source>
        <dbReference type="EMBL" id="NIY66956.1"/>
    </source>
</evidence>
<sequence>MPLAGPVAGGELRGTGRRTRAADRLDCPHRLGCLHWLHWLHCLDRQDRPHRLHRLRKLDRLDPLDRLHRQGIHPSGT</sequence>
<gene>
    <name evidence="1" type="ORF">SMALB_4989</name>
</gene>
<dbReference type="AlphaFoldDB" id="A0A7X5X7R1"/>
<reference evidence="1 2" key="1">
    <citation type="submission" date="2020-02" db="EMBL/GenBank/DDBJ databases">
        <title>Streptomyces malaysiensis DSM14702 (JHCC583434, PFL_A843) Genome sequencing and assembly.</title>
        <authorList>
            <person name="Samborskyy M."/>
        </authorList>
    </citation>
    <scope>NUCLEOTIDE SEQUENCE [LARGE SCALE GENOMIC DNA]</scope>
    <source>
        <strain evidence="1 2">DSM 14702</strain>
    </source>
</reference>
<comment type="caution">
    <text evidence="1">The sequence shown here is derived from an EMBL/GenBank/DDBJ whole genome shotgun (WGS) entry which is preliminary data.</text>
</comment>